<dbReference type="GO" id="GO:0005829">
    <property type="term" value="C:cytosol"/>
    <property type="evidence" value="ECO:0007669"/>
    <property type="project" value="TreeGrafter"/>
</dbReference>
<dbReference type="Gene3D" id="2.40.30.10">
    <property type="entry name" value="Translation factors"/>
    <property type="match status" value="1"/>
</dbReference>
<dbReference type="Proteomes" id="UP000235584">
    <property type="component" value="Chromosome"/>
</dbReference>
<dbReference type="GO" id="GO:0005525">
    <property type="term" value="F:GTP binding"/>
    <property type="evidence" value="ECO:0007669"/>
    <property type="project" value="UniProtKB-KW"/>
</dbReference>
<dbReference type="EMBL" id="CP025704">
    <property type="protein sequence ID" value="AUN99595.1"/>
    <property type="molecule type" value="Genomic_DNA"/>
</dbReference>
<dbReference type="OrthoDB" id="5287416at2"/>
<organism evidence="3 4">
    <name type="scientific">Bacteriovorax stolpii</name>
    <name type="common">Bdellovibrio stolpii</name>
    <dbReference type="NCBI Taxonomy" id="960"/>
    <lineage>
        <taxon>Bacteria</taxon>
        <taxon>Pseudomonadati</taxon>
        <taxon>Bdellovibrionota</taxon>
        <taxon>Bacteriovoracia</taxon>
        <taxon>Bacteriovoracales</taxon>
        <taxon>Bacteriovoracaceae</taxon>
        <taxon>Bacteriovorax</taxon>
    </lineage>
</organism>
<reference evidence="3 4" key="1">
    <citation type="submission" date="2018-01" db="EMBL/GenBank/DDBJ databases">
        <title>Complete genome sequence of Bacteriovorax stolpii DSM12778.</title>
        <authorList>
            <person name="Tang B."/>
            <person name="Chang J."/>
        </authorList>
    </citation>
    <scope>NUCLEOTIDE SEQUENCE [LARGE SCALE GENOMIC DNA]</scope>
    <source>
        <strain evidence="3 4">DSM 12778</strain>
    </source>
</reference>
<dbReference type="Gene3D" id="3.30.70.240">
    <property type="match status" value="1"/>
</dbReference>
<dbReference type="Pfam" id="PF21018">
    <property type="entry name" value="BipA_C"/>
    <property type="match status" value="1"/>
</dbReference>
<dbReference type="KEGG" id="bsto:C0V70_16070"/>
<evidence type="ECO:0000256" key="1">
    <source>
        <dbReference type="ARBA" id="ARBA00023134"/>
    </source>
</evidence>
<dbReference type="NCBIfam" id="TIGR01394">
    <property type="entry name" value="TypA_BipA"/>
    <property type="match status" value="1"/>
</dbReference>
<dbReference type="InterPro" id="IPR000640">
    <property type="entry name" value="EFG_V-like"/>
</dbReference>
<dbReference type="InterPro" id="IPR035651">
    <property type="entry name" value="BipA_V"/>
</dbReference>
<dbReference type="InterPro" id="IPR048876">
    <property type="entry name" value="BipA_C"/>
</dbReference>
<keyword evidence="1" id="KW-0342">GTP-binding</keyword>
<dbReference type="SMART" id="SM00838">
    <property type="entry name" value="EFG_C"/>
    <property type="match status" value="1"/>
</dbReference>
<dbReference type="GO" id="GO:0003924">
    <property type="term" value="F:GTPase activity"/>
    <property type="evidence" value="ECO:0007669"/>
    <property type="project" value="InterPro"/>
</dbReference>
<dbReference type="GO" id="GO:1990904">
    <property type="term" value="C:ribonucleoprotein complex"/>
    <property type="evidence" value="ECO:0007669"/>
    <property type="project" value="TreeGrafter"/>
</dbReference>
<dbReference type="Pfam" id="PF00009">
    <property type="entry name" value="GTP_EFTU"/>
    <property type="match status" value="1"/>
</dbReference>
<dbReference type="CDD" id="cd03710">
    <property type="entry name" value="BipA_TypA_C"/>
    <property type="match status" value="1"/>
</dbReference>
<dbReference type="SUPFAM" id="SSF50447">
    <property type="entry name" value="Translation proteins"/>
    <property type="match status" value="1"/>
</dbReference>
<keyword evidence="4" id="KW-1185">Reference proteome</keyword>
<proteinExistence type="predicted"/>
<evidence type="ECO:0000313" key="4">
    <source>
        <dbReference type="Proteomes" id="UP000235584"/>
    </source>
</evidence>
<dbReference type="InterPro" id="IPR042116">
    <property type="entry name" value="TypA/BipA_C"/>
</dbReference>
<dbReference type="PANTHER" id="PTHR42908">
    <property type="entry name" value="TRANSLATION ELONGATION FACTOR-RELATED"/>
    <property type="match status" value="1"/>
</dbReference>
<dbReference type="RefSeq" id="WP_102244886.1">
    <property type="nucleotide sequence ID" value="NZ_CP025704.1"/>
</dbReference>
<evidence type="ECO:0000313" key="3">
    <source>
        <dbReference type="EMBL" id="AUN99595.1"/>
    </source>
</evidence>
<sequence length="610" mass="68149">MSKNYSKLKNIAVVAHVDHGKTTMVDCLLKQSNTFDEREQVAERVMDSGDIEKERGITITAKNCAFIWKDTKINLLDTPGHADFGGEVERSLMMVDGVLLLVDASEGPLPQTRFVLQKAMERGIKISVVINKIDRPDERIEEVKNDIENLFLEMADQLNITDFDLDVPILYASARSGWATHDPKVVRTDVHPILDFMVSDFYPEPQVAQGEDLQLLVTNLGYSNYLGPLVIGRIQRGIIKKNGNYTLCDIEGKNKSYKITAIQEFSALRNIDVDEARAGEIVTIAGITNAKIGDTVVSTTKIEPLPRITVEPPTVGVQVSVSTSPLSGQEGEYLTSRKLEEFLEDSVRTNVALQYEPTDDPKVYILKGRGELQLAIVFEELRRKGFEFMVGRPQVLFQTAEDGTKLEPFEKVVLDIPSDATGPITEKLSIRKGIMENMMPLGEDRTRVEFIIPSRGLIGYRGVFLTDTRGAGLMSSEFLGYRPFVGEMLARQNGAIISDRLGKMTPYALFNLLSVGRQFVVPGEPTYEGQVIGEHTRPNDTNVNAVREKHLSSVRTAGKDENITLPPIAPRTLEWALDWIDNDEWVEVTPTSIRIRKKELAQNKRSVVRG</sequence>
<dbReference type="PANTHER" id="PTHR42908:SF8">
    <property type="entry name" value="TR-TYPE G DOMAIN-CONTAINING PROTEIN"/>
    <property type="match status" value="1"/>
</dbReference>
<dbReference type="Pfam" id="PF00679">
    <property type="entry name" value="EFG_C"/>
    <property type="match status" value="1"/>
</dbReference>
<dbReference type="InterPro" id="IPR027417">
    <property type="entry name" value="P-loop_NTPase"/>
</dbReference>
<gene>
    <name evidence="3" type="primary">typA</name>
    <name evidence="3" type="ORF">C0V70_16070</name>
</gene>
<dbReference type="PRINTS" id="PR00315">
    <property type="entry name" value="ELONGATNFCT"/>
</dbReference>
<dbReference type="PROSITE" id="PS51722">
    <property type="entry name" value="G_TR_2"/>
    <property type="match status" value="1"/>
</dbReference>
<dbReference type="InterPro" id="IPR006298">
    <property type="entry name" value="BipA"/>
</dbReference>
<dbReference type="NCBIfam" id="TIGR00231">
    <property type="entry name" value="small_GTP"/>
    <property type="match status" value="1"/>
</dbReference>
<dbReference type="InterPro" id="IPR047042">
    <property type="entry name" value="BipA_II"/>
</dbReference>
<dbReference type="InterPro" id="IPR000795">
    <property type="entry name" value="T_Tr_GTP-bd_dom"/>
</dbReference>
<name>A0A2K9NWZ8_BACTC</name>
<dbReference type="CDD" id="cd01891">
    <property type="entry name" value="TypA_BipA"/>
    <property type="match status" value="1"/>
</dbReference>
<keyword evidence="1" id="KW-0547">Nucleotide-binding</keyword>
<dbReference type="InterPro" id="IPR035647">
    <property type="entry name" value="EFG_III/V"/>
</dbReference>
<dbReference type="SUPFAM" id="SSF54980">
    <property type="entry name" value="EF-G C-terminal domain-like"/>
    <property type="match status" value="2"/>
</dbReference>
<evidence type="ECO:0000256" key="2">
    <source>
        <dbReference type="ARBA" id="ARBA00035722"/>
    </source>
</evidence>
<dbReference type="AlphaFoldDB" id="A0A2K9NWZ8"/>
<protein>
    <recommendedName>
        <fullName evidence="2">50S ribosomal subunit assembly factor BipA</fullName>
    </recommendedName>
</protein>
<dbReference type="PROSITE" id="PS00301">
    <property type="entry name" value="G_TR_1"/>
    <property type="match status" value="1"/>
</dbReference>
<dbReference type="Gene3D" id="3.30.70.870">
    <property type="entry name" value="Elongation Factor G (Translational Gtpase), domain 3"/>
    <property type="match status" value="1"/>
</dbReference>
<dbReference type="InterPro" id="IPR005225">
    <property type="entry name" value="Small_GTP-bd"/>
</dbReference>
<dbReference type="FunFam" id="3.30.70.240:FF:000002">
    <property type="entry name" value="GTP-binding protein TypA"/>
    <property type="match status" value="1"/>
</dbReference>
<dbReference type="Gene3D" id="2.40.50.250">
    <property type="entry name" value="bipa protein"/>
    <property type="match status" value="1"/>
</dbReference>
<dbReference type="InterPro" id="IPR047041">
    <property type="entry name" value="BipA_GTP-bd_dom"/>
</dbReference>
<dbReference type="CDD" id="cd03691">
    <property type="entry name" value="BipA_TypA_II"/>
    <property type="match status" value="1"/>
</dbReference>
<dbReference type="Gene3D" id="3.40.50.300">
    <property type="entry name" value="P-loop containing nucleotide triphosphate hydrolases"/>
    <property type="match status" value="1"/>
</dbReference>
<accession>A0A2K9NWZ8</accession>
<dbReference type="InterPro" id="IPR009000">
    <property type="entry name" value="Transl_B-barrel_sf"/>
</dbReference>
<dbReference type="SUPFAM" id="SSF52540">
    <property type="entry name" value="P-loop containing nucleoside triphosphate hydrolases"/>
    <property type="match status" value="1"/>
</dbReference>
<dbReference type="InterPro" id="IPR031157">
    <property type="entry name" value="G_TR_CS"/>
</dbReference>
<dbReference type="Pfam" id="PF03144">
    <property type="entry name" value="GTP_EFTU_D2"/>
    <property type="match status" value="1"/>
</dbReference>
<dbReference type="InterPro" id="IPR004161">
    <property type="entry name" value="EFTu-like_2"/>
</dbReference>